<dbReference type="AlphaFoldDB" id="A0A6P7NNN5"/>
<dbReference type="RefSeq" id="XP_029021472.1">
    <property type="nucleotide sequence ID" value="XM_029165639.3"/>
</dbReference>
<accession>A0A6P7NNN5</accession>
<feature type="compositionally biased region" description="Gly residues" evidence="4">
    <location>
        <begin position="33"/>
        <end position="43"/>
    </location>
</feature>
<feature type="compositionally biased region" description="Basic residues" evidence="4">
    <location>
        <begin position="546"/>
        <end position="558"/>
    </location>
</feature>
<dbReference type="PANTHER" id="PTHR15109">
    <property type="entry name" value="AGAP004327-PA"/>
    <property type="match status" value="1"/>
</dbReference>
<protein>
    <submittedName>
        <fullName evidence="7">Protein FAM193B</fullName>
    </submittedName>
</protein>
<feature type="compositionally biased region" description="Polar residues" evidence="4">
    <location>
        <begin position="354"/>
        <end position="367"/>
    </location>
</feature>
<proteinExistence type="inferred from homology"/>
<feature type="domain" description="FAM193 C-terminal" evidence="5">
    <location>
        <begin position="909"/>
        <end position="959"/>
    </location>
</feature>
<organism evidence="6 7">
    <name type="scientific">Betta splendens</name>
    <name type="common">Siamese fighting fish</name>
    <dbReference type="NCBI Taxonomy" id="158456"/>
    <lineage>
        <taxon>Eukaryota</taxon>
        <taxon>Metazoa</taxon>
        <taxon>Chordata</taxon>
        <taxon>Craniata</taxon>
        <taxon>Vertebrata</taxon>
        <taxon>Euteleostomi</taxon>
        <taxon>Actinopterygii</taxon>
        <taxon>Neopterygii</taxon>
        <taxon>Teleostei</taxon>
        <taxon>Neoteleostei</taxon>
        <taxon>Acanthomorphata</taxon>
        <taxon>Anabantaria</taxon>
        <taxon>Anabantiformes</taxon>
        <taxon>Anabantoidei</taxon>
        <taxon>Osphronemidae</taxon>
        <taxon>Betta</taxon>
    </lineage>
</organism>
<evidence type="ECO:0000256" key="2">
    <source>
        <dbReference type="ARBA" id="ARBA00022553"/>
    </source>
</evidence>
<dbReference type="KEGG" id="bspl:114864714"/>
<feature type="compositionally biased region" description="Polar residues" evidence="4">
    <location>
        <begin position="809"/>
        <end position="827"/>
    </location>
</feature>
<evidence type="ECO:0000313" key="7">
    <source>
        <dbReference type="RefSeq" id="XP_029021472.1"/>
    </source>
</evidence>
<dbReference type="FunCoup" id="A0A6P7NNN5">
    <property type="interactions" value="1694"/>
</dbReference>
<dbReference type="InterPro" id="IPR029717">
    <property type="entry name" value="FAM193"/>
</dbReference>
<comment type="similarity">
    <text evidence="1">Belongs to the FAM193 family.</text>
</comment>
<feature type="region of interest" description="Disordered" evidence="4">
    <location>
        <begin position="137"/>
        <end position="163"/>
    </location>
</feature>
<dbReference type="CTD" id="54540"/>
<feature type="compositionally biased region" description="Polar residues" evidence="4">
    <location>
        <begin position="841"/>
        <end position="855"/>
    </location>
</feature>
<feature type="compositionally biased region" description="Basic and acidic residues" evidence="4">
    <location>
        <begin position="570"/>
        <end position="579"/>
    </location>
</feature>
<evidence type="ECO:0000256" key="4">
    <source>
        <dbReference type="SAM" id="MobiDB-lite"/>
    </source>
</evidence>
<feature type="compositionally biased region" description="Polar residues" evidence="4">
    <location>
        <begin position="304"/>
        <end position="313"/>
    </location>
</feature>
<dbReference type="InterPro" id="IPR031802">
    <property type="entry name" value="FAM193_C"/>
</dbReference>
<dbReference type="PANTHER" id="PTHR15109:SF3">
    <property type="entry name" value="PROTEIN FAM193B"/>
    <property type="match status" value="1"/>
</dbReference>
<evidence type="ECO:0000259" key="5">
    <source>
        <dbReference type="Pfam" id="PF15914"/>
    </source>
</evidence>
<feature type="region of interest" description="Disordered" evidence="4">
    <location>
        <begin position="747"/>
        <end position="912"/>
    </location>
</feature>
<feature type="compositionally biased region" description="Low complexity" evidence="4">
    <location>
        <begin position="151"/>
        <end position="160"/>
    </location>
</feature>
<feature type="compositionally biased region" description="Low complexity" evidence="4">
    <location>
        <begin position="228"/>
        <end position="237"/>
    </location>
</feature>
<dbReference type="OrthoDB" id="10044608at2759"/>
<keyword evidence="2" id="KW-0597">Phosphoprotein</keyword>
<feature type="region of interest" description="Disordered" evidence="4">
    <location>
        <begin position="1"/>
        <end position="49"/>
    </location>
</feature>
<feature type="compositionally biased region" description="Basic and acidic residues" evidence="4">
    <location>
        <begin position="857"/>
        <end position="876"/>
    </location>
</feature>
<feature type="compositionally biased region" description="Basic and acidic residues" evidence="4">
    <location>
        <begin position="500"/>
        <end position="513"/>
    </location>
</feature>
<feature type="region of interest" description="Disordered" evidence="4">
    <location>
        <begin position="227"/>
        <end position="384"/>
    </location>
</feature>
<reference evidence="7" key="1">
    <citation type="submission" date="2025-08" db="UniProtKB">
        <authorList>
            <consortium name="RefSeq"/>
        </authorList>
    </citation>
    <scope>IDENTIFICATION</scope>
</reference>
<dbReference type="GO" id="GO:0005737">
    <property type="term" value="C:cytoplasm"/>
    <property type="evidence" value="ECO:0007669"/>
    <property type="project" value="TreeGrafter"/>
</dbReference>
<keyword evidence="6" id="KW-1185">Reference proteome</keyword>
<evidence type="ECO:0000256" key="3">
    <source>
        <dbReference type="ARBA" id="ARBA00023054"/>
    </source>
</evidence>
<dbReference type="GeneID" id="114864714"/>
<sequence length="965" mass="103564">MARKKSKQQGAAQKETVAGQQPAPKSPVSPGDAAGGGGGGDAGLDGLPTTRANQPMHTCCLLCHREFKDWGPNSVNGLPGAQGTKLADAVPALSQALLREAPGRKLADAVPSLSQSLLGEVPLWICQSCCKSVEEEERRSSQEQPTQVPLSHSSSCKSQSCGNGYPEQSTVDWDPSSFLSAHKLSGLWNSAHTNGVEHCNHTTSSHAQQGLMAGTACYEKRGLHEAPGKSAKASGAKVCPYSHPSTQNSSGSSAGNSLSTSADLCKTTPKHFKTMCRRPTPPGEAFHPSDHHQHTDLSVPPNSPTGLSSQHSSLLPPKPSSGQQGHVTSSSGTGVASHASFSPLVPSLHGPTAKLNSPSPDSPTSLHKPSPCKNSHIPPVNTQHSKLGTSLCNHSCNGHSQGTVPTSGVGHLTAGSCRDQACKGHKLTNGNLCHPPPELDEVEDEDSSSERSSCASSSTNQKDGKYCDCCYCEFFGHNAPPAAPTSRNYAEIREKLRSRLTRRKEELPQRQDSELTMPGSIDNRDVDELLDFINSSEPKPVNSAKAAKRARHKQKKKEKAQQGNTGASDNDPHSNRSEPVDSLIADDPEASRLLDWPQLELERVNSFLTSRLEEIKNTIKDSIRASFSMYDLNLDVNDFPKKAATLEGNHLLSHLNGSSDLQQIDLDLAPLSLGSFKSHLDLVNGWEDTTVLDSNTTTPPGVTTVASKDIQRLHTTPSLSKLIRVRSPERCSSTGSDNLPQVLAQTAAKSREDTPDPKNTTTGSIGAKSKKNKKQQQRQDQSASEQSSNKPTKAACWNETQKTGESKEMASNGSKAGNRQTLQSVDIQRNGPKKAEESRSSKQAANGTNGLSNLQRGKGDTDARGGRSEQDSEGKAHPTIPVNGQLQQQPKGKNKKNKNKGEKSSSVIDDVFLPKDLDPTEMDEIDREVEYFKRFCLDSAKQTRQKVAVNWSNFSLKKVPSNAAQ</sequence>
<dbReference type="InParanoid" id="A0A6P7NNN5"/>
<dbReference type="GO" id="GO:0005634">
    <property type="term" value="C:nucleus"/>
    <property type="evidence" value="ECO:0007669"/>
    <property type="project" value="TreeGrafter"/>
</dbReference>
<dbReference type="Pfam" id="PF15914">
    <property type="entry name" value="FAM193_C"/>
    <property type="match status" value="1"/>
</dbReference>
<feature type="region of interest" description="Disordered" evidence="4">
    <location>
        <begin position="500"/>
        <end position="582"/>
    </location>
</feature>
<feature type="region of interest" description="Disordered" evidence="4">
    <location>
        <begin position="428"/>
        <end position="462"/>
    </location>
</feature>
<keyword evidence="3" id="KW-0175">Coiled coil</keyword>
<evidence type="ECO:0000313" key="6">
    <source>
        <dbReference type="Proteomes" id="UP000515150"/>
    </source>
</evidence>
<name>A0A6P7NNN5_BETSP</name>
<feature type="compositionally biased region" description="Polar residues" evidence="4">
    <location>
        <begin position="320"/>
        <end position="334"/>
    </location>
</feature>
<gene>
    <name evidence="7" type="primary">fam193b</name>
</gene>
<feature type="compositionally biased region" description="Acidic residues" evidence="4">
    <location>
        <begin position="438"/>
        <end position="447"/>
    </location>
</feature>
<evidence type="ECO:0000256" key="1">
    <source>
        <dbReference type="ARBA" id="ARBA00009689"/>
    </source>
</evidence>
<feature type="compositionally biased region" description="Low complexity" evidence="4">
    <location>
        <begin position="778"/>
        <end position="788"/>
    </location>
</feature>
<dbReference type="Proteomes" id="UP000515150">
    <property type="component" value="Chromosome 10"/>
</dbReference>
<feature type="compositionally biased region" description="Low complexity" evidence="4">
    <location>
        <begin position="245"/>
        <end position="262"/>
    </location>
</feature>